<keyword evidence="3" id="KW-1185">Reference proteome</keyword>
<proteinExistence type="predicted"/>
<evidence type="ECO:0000313" key="2">
    <source>
        <dbReference type="EMBL" id="KMQ93569.1"/>
    </source>
</evidence>
<dbReference type="PaxDb" id="67767-A0A0J7KTM4"/>
<protein>
    <submittedName>
        <fullName evidence="2">Flagellar attachment zone protein 1-like protein</fullName>
    </submittedName>
</protein>
<feature type="compositionally biased region" description="Basic residues" evidence="1">
    <location>
        <begin position="59"/>
        <end position="70"/>
    </location>
</feature>
<keyword evidence="2" id="KW-0966">Cell projection</keyword>
<accession>A0A0J7KTM4</accession>
<feature type="region of interest" description="Disordered" evidence="1">
    <location>
        <begin position="1"/>
        <end position="100"/>
    </location>
</feature>
<sequence length="259" mass="29799">MCGEKEKEEREDDERSKESKDGGRSVGDSEKRKEKMEKSERGNKNREMEEVFHGFVGGSRRKGGERKKRMEGRTGGKETRVGRGEEDNRKTGTLKDGKAIGQDGIPNEVWKYGGEEIKRQLGKKGGKMTAVFIDLKAAFDTVDREVVVKAMRERRVRKGLVVRVEKMLTETKSRVRVGEDRSFGRLEEILSKNSLLYLKLLLKLPQANIVLDLVDLVDFRVPRRVFLLYPELLLQVTERLVFPDLIDYKISDDCNNFFL</sequence>
<keyword evidence="2" id="KW-0282">Flagellum</keyword>
<keyword evidence="2" id="KW-0969">Cilium</keyword>
<dbReference type="EMBL" id="LBMM01003405">
    <property type="protein sequence ID" value="KMQ93569.1"/>
    <property type="molecule type" value="Genomic_DNA"/>
</dbReference>
<feature type="compositionally biased region" description="Basic and acidic residues" evidence="1">
    <location>
        <begin position="1"/>
        <end position="52"/>
    </location>
</feature>
<dbReference type="Proteomes" id="UP000036403">
    <property type="component" value="Unassembled WGS sequence"/>
</dbReference>
<organism evidence="2 3">
    <name type="scientific">Lasius niger</name>
    <name type="common">Black garden ant</name>
    <dbReference type="NCBI Taxonomy" id="67767"/>
    <lineage>
        <taxon>Eukaryota</taxon>
        <taxon>Metazoa</taxon>
        <taxon>Ecdysozoa</taxon>
        <taxon>Arthropoda</taxon>
        <taxon>Hexapoda</taxon>
        <taxon>Insecta</taxon>
        <taxon>Pterygota</taxon>
        <taxon>Neoptera</taxon>
        <taxon>Endopterygota</taxon>
        <taxon>Hymenoptera</taxon>
        <taxon>Apocrita</taxon>
        <taxon>Aculeata</taxon>
        <taxon>Formicoidea</taxon>
        <taxon>Formicidae</taxon>
        <taxon>Formicinae</taxon>
        <taxon>Lasius</taxon>
        <taxon>Lasius</taxon>
    </lineage>
</organism>
<name>A0A0J7KTM4_LASNI</name>
<feature type="compositionally biased region" description="Basic and acidic residues" evidence="1">
    <location>
        <begin position="71"/>
        <end position="98"/>
    </location>
</feature>
<dbReference type="AlphaFoldDB" id="A0A0J7KTM4"/>
<comment type="caution">
    <text evidence="2">The sequence shown here is derived from an EMBL/GenBank/DDBJ whole genome shotgun (WGS) entry which is preliminary data.</text>
</comment>
<evidence type="ECO:0000256" key="1">
    <source>
        <dbReference type="SAM" id="MobiDB-lite"/>
    </source>
</evidence>
<evidence type="ECO:0000313" key="3">
    <source>
        <dbReference type="Proteomes" id="UP000036403"/>
    </source>
</evidence>
<reference evidence="2 3" key="1">
    <citation type="submission" date="2015-04" db="EMBL/GenBank/DDBJ databases">
        <title>Lasius niger genome sequencing.</title>
        <authorList>
            <person name="Konorov E.A."/>
            <person name="Nikitin M.A."/>
            <person name="Kirill M.V."/>
            <person name="Chang P."/>
        </authorList>
    </citation>
    <scope>NUCLEOTIDE SEQUENCE [LARGE SCALE GENOMIC DNA]</scope>
    <source>
        <tissue evidence="2">Whole</tissue>
    </source>
</reference>
<gene>
    <name evidence="2" type="ORF">RF55_6322</name>
</gene>